<dbReference type="PROSITE" id="PS01036">
    <property type="entry name" value="HSP70_3"/>
    <property type="match status" value="1"/>
</dbReference>
<keyword evidence="4" id="KW-0346">Stress response</keyword>
<dbReference type="PANTHER" id="PTHR42749:SF1">
    <property type="entry name" value="CELL SHAPE-DETERMINING PROTEIN MREB"/>
    <property type="match status" value="1"/>
</dbReference>
<dbReference type="Gene3D" id="3.30.420.40">
    <property type="match status" value="2"/>
</dbReference>
<evidence type="ECO:0000256" key="6">
    <source>
        <dbReference type="SAM" id="MobiDB-lite"/>
    </source>
</evidence>
<feature type="compositionally biased region" description="Low complexity" evidence="6">
    <location>
        <begin position="571"/>
        <end position="598"/>
    </location>
</feature>
<keyword evidence="7" id="KW-0472">Membrane</keyword>
<comment type="similarity">
    <text evidence="1">Belongs to the heat shock protein 70 family.</text>
</comment>
<keyword evidence="9" id="KW-1185">Reference proteome</keyword>
<feature type="compositionally biased region" description="Low complexity" evidence="6">
    <location>
        <begin position="446"/>
        <end position="460"/>
    </location>
</feature>
<feature type="compositionally biased region" description="Low complexity" evidence="6">
    <location>
        <begin position="691"/>
        <end position="709"/>
    </location>
</feature>
<evidence type="ECO:0000256" key="2">
    <source>
        <dbReference type="ARBA" id="ARBA00022741"/>
    </source>
</evidence>
<dbReference type="GO" id="GO:0140662">
    <property type="term" value="F:ATP-dependent protein folding chaperone"/>
    <property type="evidence" value="ECO:0007669"/>
    <property type="project" value="InterPro"/>
</dbReference>
<dbReference type="Gene3D" id="3.90.640.10">
    <property type="entry name" value="Actin, Chain A, domain 4"/>
    <property type="match status" value="1"/>
</dbReference>
<dbReference type="PRINTS" id="PR00301">
    <property type="entry name" value="HEATSHOCK70"/>
</dbReference>
<dbReference type="InterPro" id="IPR043129">
    <property type="entry name" value="ATPase_NBD"/>
</dbReference>
<keyword evidence="7" id="KW-0812">Transmembrane</keyword>
<feature type="compositionally biased region" description="Low complexity" evidence="6">
    <location>
        <begin position="606"/>
        <end position="615"/>
    </location>
</feature>
<feature type="region of interest" description="Disordered" evidence="6">
    <location>
        <begin position="379"/>
        <end position="658"/>
    </location>
</feature>
<dbReference type="Pfam" id="PF00012">
    <property type="entry name" value="HSP70"/>
    <property type="match status" value="1"/>
</dbReference>
<evidence type="ECO:0000256" key="3">
    <source>
        <dbReference type="ARBA" id="ARBA00022840"/>
    </source>
</evidence>
<evidence type="ECO:0000313" key="9">
    <source>
        <dbReference type="Proteomes" id="UP000562984"/>
    </source>
</evidence>
<keyword evidence="2" id="KW-0547">Nucleotide-binding</keyword>
<dbReference type="PANTHER" id="PTHR42749">
    <property type="entry name" value="CELL SHAPE-DETERMINING PROTEIN MREB"/>
    <property type="match status" value="1"/>
</dbReference>
<proteinExistence type="inferred from homology"/>
<feature type="compositionally biased region" description="Low complexity" evidence="6">
    <location>
        <begin position="409"/>
        <end position="429"/>
    </location>
</feature>
<keyword evidence="7" id="KW-1133">Transmembrane helix</keyword>
<sequence>MLATPTALGGTELRVVAFDGQRMMPSAVYFADDGSLATGREAERLARLAPERFEPNPKRRIDDVELLLGADVVAVQQAITAVLARVRTAAAAMLDGRPPARLHLTHPAQWGRRRRGVLRAAAADAGWTDPDELVLIPEPIAAATNFRALPGHELPEGDAVAVYDLGGGTFDAAVVQSTGSGLTVLAEGGLSDVGGVDFDQLIWERIGRDIAARDPGYWQAMAVPQTAADRRASRSLREDVRAGKETLSRAAQTEIPLPEPFSDLLLTRGELENLIRAALNRTVASLRRTVTESGAEVSAIYLVGGSSRIPLVAKMIADRTALVPVTQEDPELAVAYGAAMVQAVTVQAGGAVVGHDGAGGAPSPFAPEAAPIASVPGAGGASSVGGGGGGLIDSVPNFRSVQRTGGDEPLGAAPPAGPGRLPGAVPPVRAGQRSGAGELLGAVPPAGAGERSGAGERLGAVPPAGAGEGQRLGAGERSGDAQRLGAVNAPDAGAALPPIEPVPTPPGQQRALPWESPRPSPSPSPGDSAARSSAAAPLSAGAPPAVPSGASRSAVSASLPGGTLPARPMTAGGRQAQPAPWQPAPGQRAPGGRASGAPELGRVRPGRGVVGAADAAEPEPLEQARAQLAQLFGQSAGDKAAAADDSDQPDRQAGPAKRSRWIAVVVALAVLLAAAVAIVLLPPQVPGQPQPGGQQPAGQSQPVGQSPPAGDSPGAGQSAPAGQPTR</sequence>
<dbReference type="EMBL" id="JABEND010000005">
    <property type="protein sequence ID" value="NNG36104.1"/>
    <property type="molecule type" value="Genomic_DNA"/>
</dbReference>
<evidence type="ECO:0000256" key="1">
    <source>
        <dbReference type="ARBA" id="ARBA00007381"/>
    </source>
</evidence>
<dbReference type="AlphaFoldDB" id="A0A849A534"/>
<feature type="region of interest" description="Disordered" evidence="6">
    <location>
        <begin position="684"/>
        <end position="726"/>
    </location>
</feature>
<keyword evidence="3" id="KW-0067">ATP-binding</keyword>
<dbReference type="InterPro" id="IPR018181">
    <property type="entry name" value="Heat_shock_70_CS"/>
</dbReference>
<dbReference type="SUPFAM" id="SSF53067">
    <property type="entry name" value="Actin-like ATPase domain"/>
    <property type="match status" value="2"/>
</dbReference>
<dbReference type="InterPro" id="IPR013126">
    <property type="entry name" value="Hsp_70_fam"/>
</dbReference>
<feature type="transmembrane region" description="Helical" evidence="7">
    <location>
        <begin position="661"/>
        <end position="681"/>
    </location>
</feature>
<dbReference type="Proteomes" id="UP000562984">
    <property type="component" value="Unassembled WGS sequence"/>
</dbReference>
<accession>A0A849A534</accession>
<gene>
    <name evidence="8" type="ORF">HKD39_10330</name>
</gene>
<feature type="compositionally biased region" description="Low complexity" evidence="6">
    <location>
        <begin position="525"/>
        <end position="558"/>
    </location>
</feature>
<evidence type="ECO:0000256" key="7">
    <source>
        <dbReference type="SAM" id="Phobius"/>
    </source>
</evidence>
<name>A0A849A534_9ACTN</name>
<dbReference type="RefSeq" id="WP_171199792.1">
    <property type="nucleotide sequence ID" value="NZ_JABEND010000005.1"/>
</dbReference>
<protein>
    <submittedName>
        <fullName evidence="8">Hsp70 family protein</fullName>
    </submittedName>
</protein>
<comment type="caution">
    <text evidence="8">The sequence shown here is derived from an EMBL/GenBank/DDBJ whole genome shotgun (WGS) entry which is preliminary data.</text>
</comment>
<keyword evidence="5" id="KW-0143">Chaperone</keyword>
<reference evidence="8 9" key="1">
    <citation type="submission" date="2020-05" db="EMBL/GenBank/DDBJ databases">
        <title>Nakamurella sp. DB0629 isolated from air conditioner.</title>
        <authorList>
            <person name="Kim D.H."/>
            <person name="Kim D.-U."/>
        </authorList>
    </citation>
    <scope>NUCLEOTIDE SEQUENCE [LARGE SCALE GENOMIC DNA]</scope>
    <source>
        <strain evidence="8 9">DB0629</strain>
    </source>
</reference>
<feature type="compositionally biased region" description="Gly residues" evidence="6">
    <location>
        <begin position="379"/>
        <end position="391"/>
    </location>
</feature>
<dbReference type="GO" id="GO:0005524">
    <property type="term" value="F:ATP binding"/>
    <property type="evidence" value="ECO:0007669"/>
    <property type="project" value="UniProtKB-KW"/>
</dbReference>
<organism evidence="8 9">
    <name type="scientific">Nakamurella aerolata</name>
    <dbReference type="NCBI Taxonomy" id="1656892"/>
    <lineage>
        <taxon>Bacteria</taxon>
        <taxon>Bacillati</taxon>
        <taxon>Actinomycetota</taxon>
        <taxon>Actinomycetes</taxon>
        <taxon>Nakamurellales</taxon>
        <taxon>Nakamurellaceae</taxon>
        <taxon>Nakamurella</taxon>
    </lineage>
</organism>
<evidence type="ECO:0000256" key="4">
    <source>
        <dbReference type="ARBA" id="ARBA00023016"/>
    </source>
</evidence>
<evidence type="ECO:0000313" key="8">
    <source>
        <dbReference type="EMBL" id="NNG36104.1"/>
    </source>
</evidence>
<evidence type="ECO:0000256" key="5">
    <source>
        <dbReference type="ARBA" id="ARBA00023186"/>
    </source>
</evidence>